<dbReference type="InterPro" id="IPR038168">
    <property type="entry name" value="TF_DP_C_sf"/>
</dbReference>
<accession>A0A1X2GK53</accession>
<dbReference type="InterPro" id="IPR037241">
    <property type="entry name" value="E2F-DP_heterodim"/>
</dbReference>
<dbReference type="AlphaFoldDB" id="A0A1X2GK53"/>
<evidence type="ECO:0000256" key="4">
    <source>
        <dbReference type="ARBA" id="ARBA00023163"/>
    </source>
</evidence>
<dbReference type="SMART" id="SM01372">
    <property type="entry name" value="E2F_TDP"/>
    <property type="match status" value="1"/>
</dbReference>
<evidence type="ECO:0000256" key="3">
    <source>
        <dbReference type="ARBA" id="ARBA00023125"/>
    </source>
</evidence>
<evidence type="ECO:0000259" key="6">
    <source>
        <dbReference type="SMART" id="SM01372"/>
    </source>
</evidence>
<feature type="non-terminal residue" evidence="7">
    <location>
        <position position="153"/>
    </location>
</feature>
<dbReference type="EMBL" id="MCGT01000011">
    <property type="protein sequence ID" value="ORX55738.1"/>
    <property type="molecule type" value="Genomic_DNA"/>
</dbReference>
<dbReference type="STRING" id="101127.A0A1X2GK53"/>
<dbReference type="Proteomes" id="UP000242146">
    <property type="component" value="Unassembled WGS sequence"/>
</dbReference>
<gene>
    <name evidence="7" type="ORF">DM01DRAFT_235874</name>
</gene>
<keyword evidence="5" id="KW-0539">Nucleus</keyword>
<keyword evidence="2 5" id="KW-0805">Transcription regulation</keyword>
<evidence type="ECO:0000256" key="5">
    <source>
        <dbReference type="RuleBase" id="RU003796"/>
    </source>
</evidence>
<dbReference type="GO" id="GO:0000981">
    <property type="term" value="F:DNA-binding transcription factor activity, RNA polymerase II-specific"/>
    <property type="evidence" value="ECO:0007669"/>
    <property type="project" value="TreeGrafter"/>
</dbReference>
<feature type="non-terminal residue" evidence="7">
    <location>
        <position position="1"/>
    </location>
</feature>
<keyword evidence="3 5" id="KW-0238">DNA-binding</keyword>
<dbReference type="GO" id="GO:0005634">
    <property type="term" value="C:nucleus"/>
    <property type="evidence" value="ECO:0007669"/>
    <property type="project" value="UniProtKB-SubCell"/>
</dbReference>
<keyword evidence="8" id="KW-1185">Reference proteome</keyword>
<dbReference type="PANTHER" id="PTHR12548:SF9">
    <property type="entry name" value="TRANSCRIPTION FACTOR DP"/>
    <property type="match status" value="1"/>
</dbReference>
<dbReference type="GO" id="GO:0051726">
    <property type="term" value="P:regulation of cell cycle"/>
    <property type="evidence" value="ECO:0007669"/>
    <property type="project" value="InterPro"/>
</dbReference>
<reference evidence="7 8" key="1">
    <citation type="submission" date="2016-07" db="EMBL/GenBank/DDBJ databases">
        <title>Pervasive Adenine N6-methylation of Active Genes in Fungi.</title>
        <authorList>
            <consortium name="DOE Joint Genome Institute"/>
            <person name="Mondo S.J."/>
            <person name="Dannebaum R.O."/>
            <person name="Kuo R.C."/>
            <person name="Labutti K."/>
            <person name="Haridas S."/>
            <person name="Kuo A."/>
            <person name="Salamov A."/>
            <person name="Ahrendt S.R."/>
            <person name="Lipzen A."/>
            <person name="Sullivan W."/>
            <person name="Andreopoulos W.B."/>
            <person name="Clum A."/>
            <person name="Lindquist E."/>
            <person name="Daum C."/>
            <person name="Ramamoorthy G.K."/>
            <person name="Gryganskyi A."/>
            <person name="Culley D."/>
            <person name="Magnuson J.K."/>
            <person name="James T.Y."/>
            <person name="O'Malley M.A."/>
            <person name="Stajich J.E."/>
            <person name="Spatafora J.W."/>
            <person name="Visel A."/>
            <person name="Grigoriev I.V."/>
        </authorList>
    </citation>
    <scope>NUCLEOTIDE SEQUENCE [LARGE SCALE GENOMIC DNA]</scope>
    <source>
        <strain evidence="7 8">NRRL 3301</strain>
    </source>
</reference>
<comment type="similarity">
    <text evidence="1 5">Belongs to the E2F/DP family.</text>
</comment>
<keyword evidence="4 5" id="KW-0804">Transcription</keyword>
<sequence length="153" mass="17569">FDQKNIRRRVYDALNVLMAIHIIEKDSKREIKWLGIPQCFDNDALADPQSQDDDALLKAIQHEETRNKELLSSIDQTQDAIKDSITKYLLLRRLIQRNQQQKTNDYTSTISLPLFLVNEKGSQVDLFDDDHQALVSCASQSSAPITEMDILSH</sequence>
<dbReference type="OrthoDB" id="552115at2759"/>
<comment type="caution">
    <text evidence="7">The sequence shown here is derived from an EMBL/GenBank/DDBJ whole genome shotgun (WGS) entry which is preliminary data.</text>
</comment>
<protein>
    <recommendedName>
        <fullName evidence="6">E2F/DP family winged-helix DNA-binding domain-containing protein</fullName>
    </recommendedName>
</protein>
<dbReference type="Pfam" id="PF02319">
    <property type="entry name" value="WHD_E2F_TDP"/>
    <property type="match status" value="1"/>
</dbReference>
<dbReference type="GO" id="GO:0005667">
    <property type="term" value="C:transcription regulator complex"/>
    <property type="evidence" value="ECO:0007669"/>
    <property type="project" value="InterPro"/>
</dbReference>
<evidence type="ECO:0000256" key="1">
    <source>
        <dbReference type="ARBA" id="ARBA00010940"/>
    </source>
</evidence>
<comment type="subcellular location">
    <subcellularLocation>
        <location evidence="5">Nucleus</location>
    </subcellularLocation>
</comment>
<evidence type="ECO:0000313" key="7">
    <source>
        <dbReference type="EMBL" id="ORX55738.1"/>
    </source>
</evidence>
<dbReference type="SUPFAM" id="SSF46785">
    <property type="entry name" value="Winged helix' DNA-binding domain"/>
    <property type="match status" value="1"/>
</dbReference>
<dbReference type="InterPro" id="IPR015648">
    <property type="entry name" value="Transcrpt_fac_DP"/>
</dbReference>
<dbReference type="InterPro" id="IPR036388">
    <property type="entry name" value="WH-like_DNA-bd_sf"/>
</dbReference>
<name>A0A1X2GK53_9FUNG</name>
<proteinExistence type="inferred from homology"/>
<evidence type="ECO:0000256" key="2">
    <source>
        <dbReference type="ARBA" id="ARBA00023015"/>
    </source>
</evidence>
<dbReference type="InterPro" id="IPR036390">
    <property type="entry name" value="WH_DNA-bd_sf"/>
</dbReference>
<organism evidence="7 8">
    <name type="scientific">Hesseltinella vesiculosa</name>
    <dbReference type="NCBI Taxonomy" id="101127"/>
    <lineage>
        <taxon>Eukaryota</taxon>
        <taxon>Fungi</taxon>
        <taxon>Fungi incertae sedis</taxon>
        <taxon>Mucoromycota</taxon>
        <taxon>Mucoromycotina</taxon>
        <taxon>Mucoromycetes</taxon>
        <taxon>Mucorales</taxon>
        <taxon>Cunninghamellaceae</taxon>
        <taxon>Hesseltinella</taxon>
    </lineage>
</organism>
<feature type="domain" description="E2F/DP family winged-helix DNA-binding" evidence="6">
    <location>
        <begin position="1"/>
        <end position="35"/>
    </location>
</feature>
<dbReference type="InterPro" id="IPR003316">
    <property type="entry name" value="E2F_WHTH_DNA-bd_dom"/>
</dbReference>
<dbReference type="Gene3D" id="1.10.10.10">
    <property type="entry name" value="Winged helix-like DNA-binding domain superfamily/Winged helix DNA-binding domain"/>
    <property type="match status" value="1"/>
</dbReference>
<dbReference type="Gene3D" id="1.20.140.80">
    <property type="entry name" value="Transcription factor DP"/>
    <property type="match status" value="1"/>
</dbReference>
<dbReference type="PANTHER" id="PTHR12548">
    <property type="entry name" value="TRANSCRIPTION FACTOR DP"/>
    <property type="match status" value="1"/>
</dbReference>
<dbReference type="SUPFAM" id="SSF144074">
    <property type="entry name" value="E2F-DP heterodimerization region"/>
    <property type="match status" value="1"/>
</dbReference>
<evidence type="ECO:0000313" key="8">
    <source>
        <dbReference type="Proteomes" id="UP000242146"/>
    </source>
</evidence>
<dbReference type="GO" id="GO:0000977">
    <property type="term" value="F:RNA polymerase II transcription regulatory region sequence-specific DNA binding"/>
    <property type="evidence" value="ECO:0007669"/>
    <property type="project" value="TreeGrafter"/>
</dbReference>